<comment type="similarity">
    <text evidence="3">Belongs to the WhiB family.</text>
</comment>
<evidence type="ECO:0000313" key="16">
    <source>
        <dbReference type="Proteomes" id="UP000070659"/>
    </source>
</evidence>
<dbReference type="GO" id="GO:0047134">
    <property type="term" value="F:protein-disulfide reductase [NAD(P)H] activity"/>
    <property type="evidence" value="ECO:0007669"/>
    <property type="project" value="TreeGrafter"/>
</dbReference>
<proteinExistence type="inferred from homology"/>
<dbReference type="GO" id="GO:0045454">
    <property type="term" value="P:cell redox homeostasis"/>
    <property type="evidence" value="ECO:0007669"/>
    <property type="project" value="TreeGrafter"/>
</dbReference>
<sequence>MQRMSRAVDRGAACAGMDTEDFFPISGHATRARMEAADALAVCEACQVRARCLALAVLTPAGRYGIWGGLVEGEIRQLRAALAAEGVAG</sequence>
<dbReference type="EMBL" id="JYIK01001122">
    <property type="protein sequence ID" value="KWX04640.1"/>
    <property type="molecule type" value="Genomic_DNA"/>
</dbReference>
<evidence type="ECO:0000256" key="3">
    <source>
        <dbReference type="ARBA" id="ARBA00006597"/>
    </source>
</evidence>
<evidence type="ECO:0000256" key="5">
    <source>
        <dbReference type="ARBA" id="ARBA00022723"/>
    </source>
</evidence>
<keyword evidence="7" id="KW-0411">Iron-sulfur</keyword>
<keyword evidence="5" id="KW-0479">Metal-binding</keyword>
<dbReference type="EMBL" id="JYIJ01000008">
    <property type="protein sequence ID" value="KWX05996.1"/>
    <property type="molecule type" value="Genomic_DNA"/>
</dbReference>
<dbReference type="PATRIC" id="fig|1469144.8.peg.1657"/>
<evidence type="ECO:0000256" key="9">
    <source>
        <dbReference type="ARBA" id="ARBA00023125"/>
    </source>
</evidence>
<evidence type="ECO:0000256" key="10">
    <source>
        <dbReference type="ARBA" id="ARBA00023157"/>
    </source>
</evidence>
<keyword evidence="9" id="KW-0238">DNA-binding</keyword>
<evidence type="ECO:0000256" key="1">
    <source>
        <dbReference type="ARBA" id="ARBA00001966"/>
    </source>
</evidence>
<evidence type="ECO:0000313" key="13">
    <source>
        <dbReference type="EMBL" id="KWX04640.1"/>
    </source>
</evidence>
<evidence type="ECO:0000259" key="12">
    <source>
        <dbReference type="PROSITE" id="PS51674"/>
    </source>
</evidence>
<keyword evidence="6" id="KW-0408">Iron</keyword>
<accession>A0A132N7J9</accession>
<dbReference type="Pfam" id="PF02467">
    <property type="entry name" value="Whib"/>
    <property type="match status" value="1"/>
</dbReference>
<dbReference type="AlphaFoldDB" id="A0A132N7J9"/>
<evidence type="ECO:0000313" key="15">
    <source>
        <dbReference type="Proteomes" id="UP000070598"/>
    </source>
</evidence>
<comment type="caution">
    <text evidence="14">The sequence shown here is derived from an EMBL/GenBank/DDBJ whole genome shotgun (WGS) entry which is preliminary data.</text>
</comment>
<feature type="domain" description="4Fe-4S Wbl-type" evidence="12">
    <location>
        <begin position="13"/>
        <end position="77"/>
    </location>
</feature>
<keyword evidence="10" id="KW-1015">Disulfide bond</keyword>
<comment type="cofactor">
    <cofactor evidence="1">
        <name>[4Fe-4S] cluster</name>
        <dbReference type="ChEBI" id="CHEBI:49883"/>
    </cofactor>
</comment>
<dbReference type="Proteomes" id="UP000070659">
    <property type="component" value="Unassembled WGS sequence"/>
</dbReference>
<dbReference type="PROSITE" id="PS51674">
    <property type="entry name" value="4FE4S_WBL"/>
    <property type="match status" value="1"/>
</dbReference>
<keyword evidence="4" id="KW-0004">4Fe-4S</keyword>
<comment type="subcellular location">
    <subcellularLocation>
        <location evidence="2">Cytoplasm</location>
    </subcellularLocation>
</comment>
<keyword evidence="8" id="KW-0805">Transcription regulation</keyword>
<reference evidence="14 16" key="2">
    <citation type="submission" date="2015-02" db="EMBL/GenBank/DDBJ databases">
        <title>Physiological reanalysis, assessment of diazotrophy, and genome sequences of multiple isolates of Streptomyces thermoautotrophicus.</title>
        <authorList>
            <person name="MacKellar D.C."/>
            <person name="Lieber L."/>
            <person name="Norman J."/>
            <person name="Bolger A."/>
            <person name="Tobin C."/>
            <person name="Murray J.W."/>
            <person name="Prell J."/>
        </authorList>
    </citation>
    <scope>NUCLEOTIDE SEQUENCE [LARGE SCALE GENOMIC DNA]</scope>
    <source>
        <strain evidence="14 16">UBT1</strain>
    </source>
</reference>
<evidence type="ECO:0000256" key="6">
    <source>
        <dbReference type="ARBA" id="ARBA00023004"/>
    </source>
</evidence>
<dbReference type="GO" id="GO:0045892">
    <property type="term" value="P:negative regulation of DNA-templated transcription"/>
    <property type="evidence" value="ECO:0007669"/>
    <property type="project" value="TreeGrafter"/>
</dbReference>
<organism evidence="14 16">
    <name type="scientific">Carbonactinospora thermoautotrophica</name>
    <dbReference type="NCBI Taxonomy" id="1469144"/>
    <lineage>
        <taxon>Bacteria</taxon>
        <taxon>Bacillati</taxon>
        <taxon>Actinomycetota</taxon>
        <taxon>Actinomycetes</taxon>
        <taxon>Kitasatosporales</taxon>
        <taxon>Carbonactinosporaceae</taxon>
        <taxon>Carbonactinospora</taxon>
    </lineage>
</organism>
<evidence type="ECO:0000256" key="8">
    <source>
        <dbReference type="ARBA" id="ARBA00023015"/>
    </source>
</evidence>
<gene>
    <name evidence="14" type="ORF">TH66_00210</name>
    <name evidence="13" type="ORF">TR74_24185</name>
</gene>
<evidence type="ECO:0000256" key="4">
    <source>
        <dbReference type="ARBA" id="ARBA00022485"/>
    </source>
</evidence>
<evidence type="ECO:0000256" key="2">
    <source>
        <dbReference type="ARBA" id="ARBA00004496"/>
    </source>
</evidence>
<keyword evidence="11" id="KW-0804">Transcription</keyword>
<reference evidence="15" key="1">
    <citation type="submission" date="2015-02" db="EMBL/GenBank/DDBJ databases">
        <title>Physiological reanalysis, assessment of diazotrophy, and genome sequences of multiple isolates of Streptomyces thermoautotrophicus.</title>
        <authorList>
            <person name="MacKellar D.C."/>
            <person name="Lieber L."/>
            <person name="Norman J."/>
            <person name="Bolger A."/>
            <person name="Tobin C."/>
            <person name="Murray J.W."/>
            <person name="Friesen M."/>
            <person name="Prell J."/>
        </authorList>
    </citation>
    <scope>NUCLEOTIDE SEQUENCE [LARGE SCALE GENOMIC DNA]</scope>
    <source>
        <strain evidence="15">UBT1</strain>
    </source>
</reference>
<dbReference type="GO" id="GO:0005737">
    <property type="term" value="C:cytoplasm"/>
    <property type="evidence" value="ECO:0007669"/>
    <property type="project" value="UniProtKB-SubCell"/>
</dbReference>
<evidence type="ECO:0000256" key="7">
    <source>
        <dbReference type="ARBA" id="ARBA00023014"/>
    </source>
</evidence>
<dbReference type="Proteomes" id="UP000070598">
    <property type="component" value="Unassembled WGS sequence"/>
</dbReference>
<dbReference type="InterPro" id="IPR034768">
    <property type="entry name" value="4FE4S_WBL"/>
</dbReference>
<dbReference type="GO" id="GO:0046872">
    <property type="term" value="F:metal ion binding"/>
    <property type="evidence" value="ECO:0007669"/>
    <property type="project" value="UniProtKB-KW"/>
</dbReference>
<evidence type="ECO:0000313" key="14">
    <source>
        <dbReference type="EMBL" id="KWX05996.1"/>
    </source>
</evidence>
<dbReference type="PANTHER" id="PTHR38839">
    <property type="entry name" value="TRANSCRIPTIONAL REGULATOR WHID-RELATED"/>
    <property type="match status" value="1"/>
</dbReference>
<dbReference type="InterPro" id="IPR003482">
    <property type="entry name" value="Whib"/>
</dbReference>
<name>A0A132N7J9_9ACTN</name>
<evidence type="ECO:0000256" key="11">
    <source>
        <dbReference type="ARBA" id="ARBA00023163"/>
    </source>
</evidence>
<protein>
    <recommendedName>
        <fullName evidence="12">4Fe-4S Wbl-type domain-containing protein</fullName>
    </recommendedName>
</protein>
<dbReference type="GO" id="GO:0051539">
    <property type="term" value="F:4 iron, 4 sulfur cluster binding"/>
    <property type="evidence" value="ECO:0007669"/>
    <property type="project" value="UniProtKB-KW"/>
</dbReference>
<dbReference type="GO" id="GO:0003677">
    <property type="term" value="F:DNA binding"/>
    <property type="evidence" value="ECO:0007669"/>
    <property type="project" value="UniProtKB-KW"/>
</dbReference>